<organism evidence="1 2">
    <name type="scientific">Tectimicrobiota bacterium</name>
    <dbReference type="NCBI Taxonomy" id="2528274"/>
    <lineage>
        <taxon>Bacteria</taxon>
        <taxon>Pseudomonadati</taxon>
        <taxon>Nitrospinota/Tectimicrobiota group</taxon>
        <taxon>Candidatus Tectimicrobiota</taxon>
    </lineage>
</organism>
<dbReference type="Gene3D" id="3.40.50.1240">
    <property type="entry name" value="Phosphoglycerate mutase-like"/>
    <property type="match status" value="1"/>
</dbReference>
<dbReference type="EMBL" id="VGLS01000818">
    <property type="protein sequence ID" value="MBM3226181.1"/>
    <property type="molecule type" value="Genomic_DNA"/>
</dbReference>
<name>A0A937W6Z8_UNCTE</name>
<dbReference type="SUPFAM" id="SSF53254">
    <property type="entry name" value="Phosphoglycerate mutase-like"/>
    <property type="match status" value="1"/>
</dbReference>
<dbReference type="Pfam" id="PF00300">
    <property type="entry name" value="His_Phos_1"/>
    <property type="match status" value="1"/>
</dbReference>
<evidence type="ECO:0000313" key="2">
    <source>
        <dbReference type="Proteomes" id="UP000712673"/>
    </source>
</evidence>
<accession>A0A937W6Z8</accession>
<dbReference type="AlphaFoldDB" id="A0A937W6Z8"/>
<dbReference type="InterPro" id="IPR013078">
    <property type="entry name" value="His_Pase_superF_clade-1"/>
</dbReference>
<feature type="non-terminal residue" evidence="1">
    <location>
        <position position="1"/>
    </location>
</feature>
<reference evidence="1" key="1">
    <citation type="submission" date="2019-03" db="EMBL/GenBank/DDBJ databases">
        <title>Lake Tanganyika Metagenome-Assembled Genomes (MAGs).</title>
        <authorList>
            <person name="Tran P."/>
        </authorList>
    </citation>
    <scope>NUCLEOTIDE SEQUENCE</scope>
    <source>
        <strain evidence="1">K_DeepCast_65m_m2_066</strain>
    </source>
</reference>
<comment type="caution">
    <text evidence="1">The sequence shown here is derived from an EMBL/GenBank/DDBJ whole genome shotgun (WGS) entry which is preliminary data.</text>
</comment>
<protein>
    <submittedName>
        <fullName evidence="1">Histidine phosphatase family protein</fullName>
    </submittedName>
</protein>
<dbReference type="InterPro" id="IPR029033">
    <property type="entry name" value="His_PPase_superfam"/>
</dbReference>
<sequence>RSVPIVQDARLRECDYGDFEGRPRTEMETARPCAIWTPFPHGESYLQVAERMHSFLVQLAARHNGQQVLLVGHAATLWMLEHWLKAQPLDVAVGPFPERPWRYRLDGALLPAPAVRAGCDVTAPPSQRIPAQGD</sequence>
<proteinExistence type="predicted"/>
<dbReference type="Proteomes" id="UP000712673">
    <property type="component" value="Unassembled WGS sequence"/>
</dbReference>
<evidence type="ECO:0000313" key="1">
    <source>
        <dbReference type="EMBL" id="MBM3226181.1"/>
    </source>
</evidence>
<gene>
    <name evidence="1" type="ORF">FJZ47_20640</name>
</gene>